<gene>
    <name evidence="1" type="ORF">E6Q11_02915</name>
</gene>
<proteinExistence type="predicted"/>
<dbReference type="AlphaFoldDB" id="A0A5C7J7D6"/>
<organism evidence="1 2">
    <name type="scientific">Candidatus Dojkabacteria bacterium</name>
    <dbReference type="NCBI Taxonomy" id="2099670"/>
    <lineage>
        <taxon>Bacteria</taxon>
        <taxon>Candidatus Dojkabacteria</taxon>
    </lineage>
</organism>
<reference evidence="1 2" key="1">
    <citation type="submission" date="2018-09" db="EMBL/GenBank/DDBJ databases">
        <title>Metagenome Assembled Genomes from an Advanced Water Purification Facility.</title>
        <authorList>
            <person name="Stamps B.W."/>
            <person name="Spear J.R."/>
        </authorList>
    </citation>
    <scope>NUCLEOTIDE SEQUENCE [LARGE SCALE GENOMIC DNA]</scope>
    <source>
        <strain evidence="1">Bin_63_2</strain>
    </source>
</reference>
<sequence>MTQRANPTLTKLNKIYDDILSLSVREEDLEERYNIHNELKEVIRIVERKAYLVQKLRRKIRAMKKRNLKFKEK</sequence>
<dbReference type="EMBL" id="SSDS01000047">
    <property type="protein sequence ID" value="TXG77389.1"/>
    <property type="molecule type" value="Genomic_DNA"/>
</dbReference>
<name>A0A5C7J7D6_9BACT</name>
<evidence type="ECO:0000313" key="1">
    <source>
        <dbReference type="EMBL" id="TXG77389.1"/>
    </source>
</evidence>
<dbReference type="Proteomes" id="UP000321026">
    <property type="component" value="Unassembled WGS sequence"/>
</dbReference>
<accession>A0A5C7J7D6</accession>
<protein>
    <submittedName>
        <fullName evidence="1">Uncharacterized protein</fullName>
    </submittedName>
</protein>
<comment type="caution">
    <text evidence="1">The sequence shown here is derived from an EMBL/GenBank/DDBJ whole genome shotgun (WGS) entry which is preliminary data.</text>
</comment>
<evidence type="ECO:0000313" key="2">
    <source>
        <dbReference type="Proteomes" id="UP000321026"/>
    </source>
</evidence>